<sequence>MSLHTSSTLRSRSYDVMIDMPTNHKDSNNWAQKNRLLEAASFEMDDDIQSMYGDSNDSNSAMPHQPLSAAMETRPLEEMEMDDDICSISDLRCFFEDDENAKTNNHPTSPVKKGIQYLSYSSSLQRLPRSGASKRQFLSVDPQRFLFDTTIDHRI</sequence>
<evidence type="ECO:0000313" key="2">
    <source>
        <dbReference type="Proteomes" id="UP001295423"/>
    </source>
</evidence>
<gene>
    <name evidence="1" type="ORF">CYCCA115_LOCUS20849</name>
</gene>
<organism evidence="1 2">
    <name type="scientific">Cylindrotheca closterium</name>
    <dbReference type="NCBI Taxonomy" id="2856"/>
    <lineage>
        <taxon>Eukaryota</taxon>
        <taxon>Sar</taxon>
        <taxon>Stramenopiles</taxon>
        <taxon>Ochrophyta</taxon>
        <taxon>Bacillariophyta</taxon>
        <taxon>Bacillariophyceae</taxon>
        <taxon>Bacillariophycidae</taxon>
        <taxon>Bacillariales</taxon>
        <taxon>Bacillariaceae</taxon>
        <taxon>Cylindrotheca</taxon>
    </lineage>
</organism>
<dbReference type="EMBL" id="CAKOGP040002202">
    <property type="protein sequence ID" value="CAJ1964899.1"/>
    <property type="molecule type" value="Genomic_DNA"/>
</dbReference>
<dbReference type="AlphaFoldDB" id="A0AAD2G6M9"/>
<accession>A0AAD2G6M9</accession>
<protein>
    <submittedName>
        <fullName evidence="1">Uncharacterized protein</fullName>
    </submittedName>
</protein>
<keyword evidence="2" id="KW-1185">Reference proteome</keyword>
<dbReference type="Proteomes" id="UP001295423">
    <property type="component" value="Unassembled WGS sequence"/>
</dbReference>
<evidence type="ECO:0000313" key="1">
    <source>
        <dbReference type="EMBL" id="CAJ1964899.1"/>
    </source>
</evidence>
<reference evidence="1" key="1">
    <citation type="submission" date="2023-08" db="EMBL/GenBank/DDBJ databases">
        <authorList>
            <person name="Audoor S."/>
            <person name="Bilcke G."/>
        </authorList>
    </citation>
    <scope>NUCLEOTIDE SEQUENCE</scope>
</reference>
<comment type="caution">
    <text evidence="1">The sequence shown here is derived from an EMBL/GenBank/DDBJ whole genome shotgun (WGS) entry which is preliminary data.</text>
</comment>
<proteinExistence type="predicted"/>
<name>A0AAD2G6M9_9STRA</name>